<feature type="domain" description="DUF4214" evidence="1">
    <location>
        <begin position="26"/>
        <end position="65"/>
    </location>
</feature>
<evidence type="ECO:0000313" key="2">
    <source>
        <dbReference type="EMBL" id="MTW06338.1"/>
    </source>
</evidence>
<reference evidence="2 3" key="1">
    <citation type="submission" date="2019-11" db="EMBL/GenBank/DDBJ databases">
        <title>Type strains purchased from KCTC, JCM and DSMZ.</title>
        <authorList>
            <person name="Lu H."/>
        </authorList>
    </citation>
    <scope>NUCLEOTIDE SEQUENCE [LARGE SCALE GENOMIC DNA]</scope>
    <source>
        <strain evidence="2 3">KCTC 42409</strain>
    </source>
</reference>
<dbReference type="OrthoDB" id="8749115at2"/>
<gene>
    <name evidence="2" type="ORF">GM668_30120</name>
</gene>
<proteinExistence type="predicted"/>
<evidence type="ECO:0000259" key="1">
    <source>
        <dbReference type="Pfam" id="PF13946"/>
    </source>
</evidence>
<dbReference type="AlphaFoldDB" id="A0A6L6QB02"/>
<dbReference type="RefSeq" id="WP_155442667.1">
    <property type="nucleotide sequence ID" value="NZ_WNLA01000056.1"/>
</dbReference>
<dbReference type="InterPro" id="IPR025282">
    <property type="entry name" value="DUF4214"/>
</dbReference>
<accession>A0A6L6QB02</accession>
<dbReference type="Pfam" id="PF13946">
    <property type="entry name" value="DUF4214"/>
    <property type="match status" value="1"/>
</dbReference>
<sequence length="65" mass="7063">MQGVVPSWATYKSGSFHMTTAAIQLQQLYVTYFNRPADKEGLAYWTAALDKGSTVASIAADFAKS</sequence>
<protein>
    <submittedName>
        <fullName evidence="2">DUF4214 domain-containing protein</fullName>
    </submittedName>
</protein>
<keyword evidence="3" id="KW-1185">Reference proteome</keyword>
<name>A0A6L6QB02_9BURK</name>
<organism evidence="2 3">
    <name type="scientific">Pseudoduganella ginsengisoli</name>
    <dbReference type="NCBI Taxonomy" id="1462440"/>
    <lineage>
        <taxon>Bacteria</taxon>
        <taxon>Pseudomonadati</taxon>
        <taxon>Pseudomonadota</taxon>
        <taxon>Betaproteobacteria</taxon>
        <taxon>Burkholderiales</taxon>
        <taxon>Oxalobacteraceae</taxon>
        <taxon>Telluria group</taxon>
        <taxon>Pseudoduganella</taxon>
    </lineage>
</organism>
<comment type="caution">
    <text evidence="2">The sequence shown here is derived from an EMBL/GenBank/DDBJ whole genome shotgun (WGS) entry which is preliminary data.</text>
</comment>
<feature type="non-terminal residue" evidence="2">
    <location>
        <position position="65"/>
    </location>
</feature>
<evidence type="ECO:0000313" key="3">
    <source>
        <dbReference type="Proteomes" id="UP000484015"/>
    </source>
</evidence>
<dbReference type="Proteomes" id="UP000484015">
    <property type="component" value="Unassembled WGS sequence"/>
</dbReference>
<dbReference type="EMBL" id="WNLA01000056">
    <property type="protein sequence ID" value="MTW06338.1"/>
    <property type="molecule type" value="Genomic_DNA"/>
</dbReference>